<evidence type="ECO:0000313" key="3">
    <source>
        <dbReference type="Proteomes" id="UP001299046"/>
    </source>
</evidence>
<accession>A0ABU5YIK4</accession>
<dbReference type="Gene3D" id="3.40.50.1820">
    <property type="entry name" value="alpha/beta hydrolase"/>
    <property type="match status" value="1"/>
</dbReference>
<dbReference type="EMBL" id="JAYJJT010000008">
    <property type="protein sequence ID" value="MEB3049877.1"/>
    <property type="molecule type" value="Genomic_DNA"/>
</dbReference>
<protein>
    <submittedName>
        <fullName evidence="2">Alpha/beta fold hydrolase</fullName>
    </submittedName>
</protein>
<sequence length="287" mass="31824">MPAIRHHSLTIDDLHVFVREAGNPQHATVVLLPGYPSSTRAYLRLIDRLGEKWHTVAIDYPGFGLSDPLPESPTFDRLAEVTGMTIDALGIKEYALYMFDFGAPVGFRIALDHDQRVAAIITQNANAYTDGFGPGVKALADWWADRAAGQPAVDHFVSLAGTQLQWQAGARDPEHVDPEHALNDQRVLDLPGRAAYMKALLWDYQNNPPRYPDWQAWLRERQPALLAIWGARDPFFIPAGAQAYRNDVPGAEVVLLETGHFALEEELDEIATHINKLMGTTLGAASR</sequence>
<dbReference type="SUPFAM" id="SSF53474">
    <property type="entry name" value="alpha/beta-Hydrolases"/>
    <property type="match status" value="1"/>
</dbReference>
<comment type="caution">
    <text evidence="2">The sequence shown here is derived from an EMBL/GenBank/DDBJ whole genome shotgun (WGS) entry which is preliminary data.</text>
</comment>
<dbReference type="PANTHER" id="PTHR42977:SF1">
    <property type="entry name" value="BLR6576 PROTEIN"/>
    <property type="match status" value="1"/>
</dbReference>
<name>A0ABU5YIK4_9MYCO</name>
<keyword evidence="2" id="KW-0378">Hydrolase</keyword>
<keyword evidence="3" id="KW-1185">Reference proteome</keyword>
<evidence type="ECO:0000313" key="2">
    <source>
        <dbReference type="EMBL" id="MEB3049877.1"/>
    </source>
</evidence>
<dbReference type="RefSeq" id="WP_224863847.1">
    <property type="nucleotide sequence ID" value="NZ_JAYJJS010000005.1"/>
</dbReference>
<proteinExistence type="predicted"/>
<gene>
    <name evidence="2" type="ORF">KV112_09045</name>
</gene>
<dbReference type="InterPro" id="IPR000073">
    <property type="entry name" value="AB_hydrolase_1"/>
</dbReference>
<dbReference type="InterPro" id="IPR051340">
    <property type="entry name" value="Haloalkane_dehalogenase"/>
</dbReference>
<evidence type="ECO:0000259" key="1">
    <source>
        <dbReference type="Pfam" id="PF00561"/>
    </source>
</evidence>
<organism evidence="2 3">
    <name type="scientific">[Mycobacterium] zoologicum</name>
    <dbReference type="NCBI Taxonomy" id="2872311"/>
    <lineage>
        <taxon>Bacteria</taxon>
        <taxon>Bacillati</taxon>
        <taxon>Actinomycetota</taxon>
        <taxon>Actinomycetes</taxon>
        <taxon>Mycobacteriales</taxon>
        <taxon>Mycobacteriaceae</taxon>
        <taxon>Mycolicibacter</taxon>
    </lineage>
</organism>
<dbReference type="Proteomes" id="UP001299046">
    <property type="component" value="Unassembled WGS sequence"/>
</dbReference>
<dbReference type="InterPro" id="IPR029058">
    <property type="entry name" value="AB_hydrolase_fold"/>
</dbReference>
<dbReference type="Pfam" id="PF00561">
    <property type="entry name" value="Abhydrolase_1"/>
    <property type="match status" value="1"/>
</dbReference>
<reference evidence="2 3" key="1">
    <citation type="submission" date="2023-12" db="EMBL/GenBank/DDBJ databases">
        <title>Description of new species of Mycobacterium terrae complex isolated from sewage at the Sao Paulo Zoological Park Foundation in Brazil.</title>
        <authorList>
            <person name="Romagnoli C.L."/>
            <person name="Conceicao E.C."/>
            <person name="Machado E."/>
            <person name="Barreto L.B.P.F."/>
            <person name="Sharma A."/>
            <person name="Silva N.M."/>
            <person name="Marques L.E."/>
            <person name="Juliana M.A."/>
            <person name="Lourenco M.C.S."/>
            <person name="Digiampietri L.A."/>
            <person name="Suffys P.N."/>
            <person name="Viana-Niero C."/>
        </authorList>
    </citation>
    <scope>NUCLEOTIDE SEQUENCE [LARGE SCALE GENOMIC DNA]</scope>
    <source>
        <strain evidence="2 3">MYC123</strain>
    </source>
</reference>
<dbReference type="GO" id="GO:0016787">
    <property type="term" value="F:hydrolase activity"/>
    <property type="evidence" value="ECO:0007669"/>
    <property type="project" value="UniProtKB-KW"/>
</dbReference>
<feature type="domain" description="AB hydrolase-1" evidence="1">
    <location>
        <begin position="28"/>
        <end position="266"/>
    </location>
</feature>
<dbReference type="PANTHER" id="PTHR42977">
    <property type="entry name" value="HYDROLASE-RELATED"/>
    <property type="match status" value="1"/>
</dbReference>